<dbReference type="Gene3D" id="3.80.10.10">
    <property type="entry name" value="Ribonuclease Inhibitor"/>
    <property type="match status" value="1"/>
</dbReference>
<dbReference type="GO" id="GO:0005634">
    <property type="term" value="C:nucleus"/>
    <property type="evidence" value="ECO:0007669"/>
    <property type="project" value="UniProtKB-SubCell"/>
</dbReference>
<evidence type="ECO:0000256" key="7">
    <source>
        <dbReference type="ARBA" id="ARBA00023186"/>
    </source>
</evidence>
<evidence type="ECO:0000256" key="5">
    <source>
        <dbReference type="ARBA" id="ARBA00022737"/>
    </source>
</evidence>
<dbReference type="OMA" id="LDNCRCV"/>
<evidence type="ECO:0000256" key="1">
    <source>
        <dbReference type="ARBA" id="ARBA00004123"/>
    </source>
</evidence>
<name>A0A3Q2XUS0_HIPCM</name>
<keyword evidence="4 11" id="KW-0433">Leucine-rich repeat</keyword>
<dbReference type="FunFam" id="3.80.10.10:FF:000003">
    <property type="entry name" value="Acidic leucine-rich nuclear phosphoprotein 32 family member A"/>
    <property type="match status" value="1"/>
</dbReference>
<keyword evidence="6" id="KW-0156">Chromatin regulator</keyword>
<dbReference type="SUPFAM" id="SSF52058">
    <property type="entry name" value="L domain-like"/>
    <property type="match status" value="1"/>
</dbReference>
<feature type="region of interest" description="Disordered" evidence="12">
    <location>
        <begin position="148"/>
        <end position="254"/>
    </location>
</feature>
<dbReference type="GO" id="GO:0005737">
    <property type="term" value="C:cytoplasm"/>
    <property type="evidence" value="ECO:0007669"/>
    <property type="project" value="UniProtKB-SubCell"/>
</dbReference>
<evidence type="ECO:0000313" key="14">
    <source>
        <dbReference type="Proteomes" id="UP000264820"/>
    </source>
</evidence>
<keyword evidence="7" id="KW-0143">Chaperone</keyword>
<evidence type="ECO:0000256" key="3">
    <source>
        <dbReference type="ARBA" id="ARBA00022490"/>
    </source>
</evidence>
<comment type="function">
    <text evidence="10">Histone chaperone that specifically mediates the genome-wide removal of histone H2A.Z/H2AZ1 from the nucleosome: removes H2A.Z/H2AZ1 from its normal sites of deposition, especially from enhancer and insulator regions. Not involved in deposition of H2A.Z/H2AZ1 in the nucleosome. May stabilize the evicted H2A.Z/H2AZ1-H2B dimer, thus shifting the equilibrium towards dissociation and the off-chromatin state. Inhibits activity of protein phosphatase 2A (PP2A). Does not inhibit protein phosphatase 1. May play a role in cerebellar development and synaptogenesis.</text>
</comment>
<dbReference type="STRING" id="109280.ENSHCOP00000008743"/>
<organism evidence="13 14">
    <name type="scientific">Hippocampus comes</name>
    <name type="common">Tiger tail seahorse</name>
    <dbReference type="NCBI Taxonomy" id="109280"/>
    <lineage>
        <taxon>Eukaryota</taxon>
        <taxon>Metazoa</taxon>
        <taxon>Chordata</taxon>
        <taxon>Craniata</taxon>
        <taxon>Vertebrata</taxon>
        <taxon>Euteleostomi</taxon>
        <taxon>Actinopterygii</taxon>
        <taxon>Neopterygii</taxon>
        <taxon>Teleostei</taxon>
        <taxon>Neoteleostei</taxon>
        <taxon>Acanthomorphata</taxon>
        <taxon>Syngnathiaria</taxon>
        <taxon>Syngnathiformes</taxon>
        <taxon>Syngnathoidei</taxon>
        <taxon>Syngnathidae</taxon>
        <taxon>Hippocampus</taxon>
    </lineage>
</organism>
<feature type="compositionally biased region" description="Basic and acidic residues" evidence="12">
    <location>
        <begin position="232"/>
        <end position="242"/>
    </location>
</feature>
<dbReference type="InterPro" id="IPR045081">
    <property type="entry name" value="AN32"/>
</dbReference>
<keyword evidence="14" id="KW-1185">Reference proteome</keyword>
<dbReference type="KEGG" id="hcq:109512157"/>
<dbReference type="AlphaFoldDB" id="A0A3Q2XUS0"/>
<dbReference type="GO" id="GO:0042981">
    <property type="term" value="P:regulation of apoptotic process"/>
    <property type="evidence" value="ECO:0007669"/>
    <property type="project" value="TreeGrafter"/>
</dbReference>
<feature type="compositionally biased region" description="Acidic residues" evidence="12">
    <location>
        <begin position="157"/>
        <end position="167"/>
    </location>
</feature>
<dbReference type="GeneID" id="109512157"/>
<dbReference type="Pfam" id="PF14580">
    <property type="entry name" value="LRR_9"/>
    <property type="match status" value="1"/>
</dbReference>
<feature type="compositionally biased region" description="Acidic residues" evidence="12">
    <location>
        <begin position="175"/>
        <end position="195"/>
    </location>
</feature>
<comment type="function">
    <text evidence="11">Multifunctional protein that is involved in the regulation of many processes.</text>
</comment>
<dbReference type="Proteomes" id="UP000264820">
    <property type="component" value="Unplaced"/>
</dbReference>
<dbReference type="GO" id="GO:0019212">
    <property type="term" value="F:phosphatase inhibitor activity"/>
    <property type="evidence" value="ECO:0007669"/>
    <property type="project" value="TreeGrafter"/>
</dbReference>
<evidence type="ECO:0000256" key="2">
    <source>
        <dbReference type="ARBA" id="ARBA00004496"/>
    </source>
</evidence>
<sequence>MDMDMKKRVHLELKDRSPAEVCVLALDTCRSGDGEVDGVTEEFSSLEVLRMANVGLKSLSKLPSLPKLHKLELSGNAICGGLEALAEKCPNLTHLNISGNKIANMAALEALEPLKKLKTLDVSGCEVSTQDDYRDAVFRLLPNVSYLDGYDRHDNEAPDSDNDEDDGVGPHGGNDDDDDDDDEDVSEEEEEEEEVGLSYLMKEGIQDEDDDGDYVEEEEEDGEEDDADGDDEALRGDKRKRDDDDDEDGDEDDQ</sequence>
<dbReference type="PANTHER" id="PTHR11375">
    <property type="entry name" value="ACIDIC LEUCINE-RICH NUCLEAR PHOSPHOPROTEIN 32"/>
    <property type="match status" value="1"/>
</dbReference>
<proteinExistence type="inferred from homology"/>
<reference evidence="13" key="2">
    <citation type="submission" date="2025-09" db="UniProtKB">
        <authorList>
            <consortium name="Ensembl"/>
        </authorList>
    </citation>
    <scope>IDENTIFICATION</scope>
</reference>
<keyword evidence="8 11" id="KW-0539">Nucleus</keyword>
<dbReference type="RefSeq" id="XP_019719248.1">
    <property type="nucleotide sequence ID" value="XM_019863689.1"/>
</dbReference>
<dbReference type="OrthoDB" id="2160613at2759"/>
<accession>A0A3Q2XUS0</accession>
<protein>
    <recommendedName>
        <fullName evidence="11">Acidic leucine-rich nuclear phosphoprotein 32 family member</fullName>
    </recommendedName>
</protein>
<dbReference type="PANTHER" id="PTHR11375:SF5">
    <property type="entry name" value="ACIDIC LEUCINE-RICH NUCLEAR PHOSPHOPROTEIN 32 FAMILY MEMBER E"/>
    <property type="match status" value="1"/>
</dbReference>
<dbReference type="GeneTree" id="ENSGT00950000182907"/>
<keyword evidence="5" id="KW-0677">Repeat</keyword>
<evidence type="ECO:0000256" key="10">
    <source>
        <dbReference type="ARBA" id="ARBA00045721"/>
    </source>
</evidence>
<dbReference type="PROSITE" id="PS51450">
    <property type="entry name" value="LRR"/>
    <property type="match status" value="1"/>
</dbReference>
<evidence type="ECO:0000256" key="4">
    <source>
        <dbReference type="ARBA" id="ARBA00022614"/>
    </source>
</evidence>
<evidence type="ECO:0000256" key="8">
    <source>
        <dbReference type="ARBA" id="ARBA00023242"/>
    </source>
</evidence>
<evidence type="ECO:0000256" key="9">
    <source>
        <dbReference type="ARBA" id="ARBA00025777"/>
    </source>
</evidence>
<reference evidence="13" key="1">
    <citation type="submission" date="2025-08" db="UniProtKB">
        <authorList>
            <consortium name="Ensembl"/>
        </authorList>
    </citation>
    <scope>IDENTIFICATION</scope>
</reference>
<evidence type="ECO:0000313" key="13">
    <source>
        <dbReference type="Ensembl" id="ENSHCOP00000008743.1"/>
    </source>
</evidence>
<feature type="compositionally biased region" description="Acidic residues" evidence="12">
    <location>
        <begin position="243"/>
        <end position="254"/>
    </location>
</feature>
<keyword evidence="3" id="KW-0963">Cytoplasm</keyword>
<evidence type="ECO:0000256" key="12">
    <source>
        <dbReference type="SAM" id="MobiDB-lite"/>
    </source>
</evidence>
<feature type="compositionally biased region" description="Acidic residues" evidence="12">
    <location>
        <begin position="206"/>
        <end position="231"/>
    </location>
</feature>
<comment type="similarity">
    <text evidence="9 11">Belongs to the ANP32 family.</text>
</comment>
<evidence type="ECO:0000256" key="11">
    <source>
        <dbReference type="RuleBase" id="RU369103"/>
    </source>
</evidence>
<dbReference type="Ensembl" id="ENSHCOT00000025539.1">
    <property type="protein sequence ID" value="ENSHCOP00000008743.1"/>
    <property type="gene ID" value="ENSHCOG00000011057.1"/>
</dbReference>
<comment type="subcellular location">
    <subcellularLocation>
        <location evidence="2">Cytoplasm</location>
    </subcellularLocation>
    <subcellularLocation>
        <location evidence="1 11">Nucleus</location>
    </subcellularLocation>
</comment>
<dbReference type="GO" id="GO:0042393">
    <property type="term" value="F:histone binding"/>
    <property type="evidence" value="ECO:0007669"/>
    <property type="project" value="TreeGrafter"/>
</dbReference>
<dbReference type="InterPro" id="IPR001611">
    <property type="entry name" value="Leu-rich_rpt"/>
</dbReference>
<dbReference type="GO" id="GO:0006325">
    <property type="term" value="P:chromatin organization"/>
    <property type="evidence" value="ECO:0007669"/>
    <property type="project" value="UniProtKB-KW"/>
</dbReference>
<dbReference type="InterPro" id="IPR032675">
    <property type="entry name" value="LRR_dom_sf"/>
</dbReference>
<evidence type="ECO:0000256" key="6">
    <source>
        <dbReference type="ARBA" id="ARBA00022853"/>
    </source>
</evidence>